<reference evidence="5 6" key="1">
    <citation type="submission" date="2016-10" db="EMBL/GenBank/DDBJ databases">
        <authorList>
            <person name="de Groot N.N."/>
        </authorList>
    </citation>
    <scope>NUCLEOTIDE SEQUENCE [LARGE SCALE GENOMIC DNA]</scope>
    <source>
        <strain evidence="6">EB21,IBRC-M 10013,KCTC 4048</strain>
    </source>
</reference>
<dbReference type="Gene3D" id="3.40.1190.20">
    <property type="match status" value="1"/>
</dbReference>
<dbReference type="STRING" id="996166.SAMN05192554_11156"/>
<evidence type="ECO:0000256" key="1">
    <source>
        <dbReference type="ARBA" id="ARBA00010688"/>
    </source>
</evidence>
<dbReference type="PROSITE" id="PS00584">
    <property type="entry name" value="PFKB_KINASES_2"/>
    <property type="match status" value="1"/>
</dbReference>
<dbReference type="PANTHER" id="PTHR43085">
    <property type="entry name" value="HEXOKINASE FAMILY MEMBER"/>
    <property type="match status" value="1"/>
</dbReference>
<accession>A0A1G9XNM1</accession>
<evidence type="ECO:0000259" key="4">
    <source>
        <dbReference type="Pfam" id="PF00294"/>
    </source>
</evidence>
<gene>
    <name evidence="5" type="ORF">SAMN05192554_11156</name>
</gene>
<keyword evidence="2" id="KW-0808">Transferase</keyword>
<name>A0A1G9XNM1_9EURY</name>
<dbReference type="Pfam" id="PF00294">
    <property type="entry name" value="PfkB"/>
    <property type="match status" value="1"/>
</dbReference>
<protein>
    <submittedName>
        <fullName evidence="5">2-keto-3-deoxygluconate kinase</fullName>
    </submittedName>
</protein>
<dbReference type="InterPro" id="IPR050306">
    <property type="entry name" value="PfkB_Carbo_kinase"/>
</dbReference>
<dbReference type="NCBIfam" id="NF041332">
    <property type="entry name" value="KDG_KDGal_kin_Halo"/>
    <property type="match status" value="1"/>
</dbReference>
<dbReference type="OrthoDB" id="96179at2157"/>
<dbReference type="Proteomes" id="UP000199370">
    <property type="component" value="Unassembled WGS sequence"/>
</dbReference>
<dbReference type="GO" id="GO:0016301">
    <property type="term" value="F:kinase activity"/>
    <property type="evidence" value="ECO:0007669"/>
    <property type="project" value="UniProtKB-KW"/>
</dbReference>
<keyword evidence="3 5" id="KW-0418">Kinase</keyword>
<dbReference type="SUPFAM" id="SSF53613">
    <property type="entry name" value="Ribokinase-like"/>
    <property type="match status" value="1"/>
</dbReference>
<proteinExistence type="inferred from homology"/>
<comment type="similarity">
    <text evidence="1">Belongs to the carbohydrate kinase PfkB family.</text>
</comment>
<organism evidence="5 6">
    <name type="scientific">Haloarchaeobius iranensis</name>
    <dbReference type="NCBI Taxonomy" id="996166"/>
    <lineage>
        <taxon>Archaea</taxon>
        <taxon>Methanobacteriati</taxon>
        <taxon>Methanobacteriota</taxon>
        <taxon>Stenosarchaea group</taxon>
        <taxon>Halobacteria</taxon>
        <taxon>Halobacteriales</taxon>
        <taxon>Halorubellaceae</taxon>
        <taxon>Haloarchaeobius</taxon>
    </lineage>
</organism>
<sequence length="318" mass="34429">MSDDLVTFGESMLRLSPPGNERLETTGELAVHAAGAESNTAIAAERLGAKASWLSKLPDTSPGRRIANGIRQHDITTDVVWAEEGRPGAYYLEHAGKPRGTNVVYDRADSEFSTAAAEEFNLDRVRNATAFYTTGITPALSEQMRETTVNMLSVARNAGTMVAFDVNYRRKLWEPEAARNTITRLFPAIDVLVIAAKDAEAVLDYDGEPTQLAHHLASEYEFRTVVVTRGAHGAVAIHDNVVHEQEAFETDTHDPIGSGDAFTGAFLARRLSGDDVGRALKYATATAALKRTIPGDVATVSKSEVDAIVADRTEDISR</sequence>
<dbReference type="InterPro" id="IPR029056">
    <property type="entry name" value="Ribokinase-like"/>
</dbReference>
<dbReference type="EMBL" id="FNIA01000011">
    <property type="protein sequence ID" value="SDM98340.1"/>
    <property type="molecule type" value="Genomic_DNA"/>
</dbReference>
<feature type="domain" description="Carbohydrate kinase PfkB" evidence="4">
    <location>
        <begin position="4"/>
        <end position="296"/>
    </location>
</feature>
<dbReference type="InterPro" id="IPR002173">
    <property type="entry name" value="Carboh/pur_kinase_PfkB_CS"/>
</dbReference>
<dbReference type="PANTHER" id="PTHR43085:SF57">
    <property type="entry name" value="CARBOHYDRATE KINASE PFKB DOMAIN-CONTAINING PROTEIN"/>
    <property type="match status" value="1"/>
</dbReference>
<dbReference type="RefSeq" id="WP_089733843.1">
    <property type="nucleotide sequence ID" value="NZ_FNIA01000011.1"/>
</dbReference>
<keyword evidence="6" id="KW-1185">Reference proteome</keyword>
<dbReference type="CDD" id="cd01166">
    <property type="entry name" value="KdgK"/>
    <property type="match status" value="1"/>
</dbReference>
<evidence type="ECO:0000313" key="5">
    <source>
        <dbReference type="EMBL" id="SDM98340.1"/>
    </source>
</evidence>
<evidence type="ECO:0000256" key="3">
    <source>
        <dbReference type="ARBA" id="ARBA00022777"/>
    </source>
</evidence>
<dbReference type="AlphaFoldDB" id="A0A1G9XNM1"/>
<evidence type="ECO:0000256" key="2">
    <source>
        <dbReference type="ARBA" id="ARBA00022679"/>
    </source>
</evidence>
<dbReference type="InterPro" id="IPR054871">
    <property type="entry name" value="KDG_KDGal_kin_Halo"/>
</dbReference>
<dbReference type="InterPro" id="IPR011611">
    <property type="entry name" value="PfkB_dom"/>
</dbReference>
<evidence type="ECO:0000313" key="6">
    <source>
        <dbReference type="Proteomes" id="UP000199370"/>
    </source>
</evidence>